<reference evidence="9" key="1">
    <citation type="submission" date="2020-05" db="EMBL/GenBank/DDBJ databases">
        <authorList>
            <person name="Chiriac C."/>
            <person name="Salcher M."/>
            <person name="Ghai R."/>
            <person name="Kavagutti S V."/>
        </authorList>
    </citation>
    <scope>NUCLEOTIDE SEQUENCE</scope>
</reference>
<keyword evidence="4" id="KW-1003">Cell membrane</keyword>
<name>A0A6J6ETM2_9ZZZZ</name>
<feature type="transmembrane region" description="Helical" evidence="8">
    <location>
        <begin position="227"/>
        <end position="258"/>
    </location>
</feature>
<evidence type="ECO:0000256" key="7">
    <source>
        <dbReference type="ARBA" id="ARBA00023136"/>
    </source>
</evidence>
<evidence type="ECO:0000256" key="8">
    <source>
        <dbReference type="SAM" id="Phobius"/>
    </source>
</evidence>
<evidence type="ECO:0000256" key="2">
    <source>
        <dbReference type="ARBA" id="ARBA00009773"/>
    </source>
</evidence>
<evidence type="ECO:0000256" key="5">
    <source>
        <dbReference type="ARBA" id="ARBA00022692"/>
    </source>
</evidence>
<evidence type="ECO:0000256" key="4">
    <source>
        <dbReference type="ARBA" id="ARBA00022475"/>
    </source>
</evidence>
<dbReference type="GO" id="GO:0005886">
    <property type="term" value="C:plasma membrane"/>
    <property type="evidence" value="ECO:0007669"/>
    <property type="project" value="UniProtKB-SubCell"/>
</dbReference>
<feature type="transmembrane region" description="Helical" evidence="8">
    <location>
        <begin position="168"/>
        <end position="186"/>
    </location>
</feature>
<evidence type="ECO:0000256" key="3">
    <source>
        <dbReference type="ARBA" id="ARBA00022448"/>
    </source>
</evidence>
<dbReference type="PANTHER" id="PTHR21716">
    <property type="entry name" value="TRANSMEMBRANE PROTEIN"/>
    <property type="match status" value="1"/>
</dbReference>
<gene>
    <name evidence="9" type="ORF">UFOPK1684_01233</name>
</gene>
<comment type="subcellular location">
    <subcellularLocation>
        <location evidence="1">Cell membrane</location>
        <topology evidence="1">Multi-pass membrane protein</topology>
    </subcellularLocation>
</comment>
<evidence type="ECO:0000256" key="1">
    <source>
        <dbReference type="ARBA" id="ARBA00004651"/>
    </source>
</evidence>
<dbReference type="PANTHER" id="PTHR21716:SF53">
    <property type="entry name" value="PERMEASE PERM-RELATED"/>
    <property type="match status" value="1"/>
</dbReference>
<keyword evidence="3" id="KW-0813">Transport</keyword>
<protein>
    <submittedName>
        <fullName evidence="9">Unannotated protein</fullName>
    </submittedName>
</protein>
<feature type="transmembrane region" description="Helical" evidence="8">
    <location>
        <begin position="80"/>
        <end position="102"/>
    </location>
</feature>
<comment type="similarity">
    <text evidence="2">Belongs to the autoinducer-2 exporter (AI-2E) (TC 2.A.86) family.</text>
</comment>
<keyword evidence="6 8" id="KW-1133">Transmembrane helix</keyword>
<dbReference type="Pfam" id="PF01594">
    <property type="entry name" value="AI-2E_transport"/>
    <property type="match status" value="1"/>
</dbReference>
<dbReference type="InterPro" id="IPR002549">
    <property type="entry name" value="AI-2E-like"/>
</dbReference>
<accession>A0A6J6ETM2</accession>
<sequence>MFTPRKSAAKDSKSAVVPTSLQLATEWSWRLLLIVGAGAMILFLLAQVSFLVVPLMVAVLLAALAAPLNLLLLRWKFPRWLATLTTVVLFLGFISTLMWLVVNEVMRGWAKVLDRTRVAYDDLVLYLLESPLQLSEADLRQWFNDVSGELELNSSWILNGALSFSSSIGSWLVGLGIAIFGLIFFIHDGNRIWGWLVGLFPRGARPAVYGSGKAGWGTLLSFVRIQVLVALINAVGIGAGAFFLDLPLVLPIAVAVFLGSFVPFIGAAVTGAFAVLVALVFEGPTVALIMLIIVFVVQQIEGQIVQPLIMGAAVEVHPLAVVLVVSAGGYLAGIPGTLFAVPLAAFSNVVIRYIASGEWRNDPVAKDAAKIAPAS</sequence>
<keyword evidence="7 8" id="KW-0472">Membrane</keyword>
<feature type="transmembrane region" description="Helical" evidence="8">
    <location>
        <begin position="27"/>
        <end position="46"/>
    </location>
</feature>
<organism evidence="9">
    <name type="scientific">freshwater metagenome</name>
    <dbReference type="NCBI Taxonomy" id="449393"/>
    <lineage>
        <taxon>unclassified sequences</taxon>
        <taxon>metagenomes</taxon>
        <taxon>ecological metagenomes</taxon>
    </lineage>
</organism>
<feature type="transmembrane region" description="Helical" evidence="8">
    <location>
        <begin position="337"/>
        <end position="355"/>
    </location>
</feature>
<keyword evidence="5 8" id="KW-0812">Transmembrane</keyword>
<dbReference type="EMBL" id="CAEZTM010000069">
    <property type="protein sequence ID" value="CAB4578755.1"/>
    <property type="molecule type" value="Genomic_DNA"/>
</dbReference>
<dbReference type="AlphaFoldDB" id="A0A6J6ETM2"/>
<dbReference type="GO" id="GO:0055085">
    <property type="term" value="P:transmembrane transport"/>
    <property type="evidence" value="ECO:0007669"/>
    <property type="project" value="TreeGrafter"/>
</dbReference>
<feature type="transmembrane region" description="Helical" evidence="8">
    <location>
        <begin position="52"/>
        <end position="73"/>
    </location>
</feature>
<evidence type="ECO:0000313" key="9">
    <source>
        <dbReference type="EMBL" id="CAB4578755.1"/>
    </source>
</evidence>
<evidence type="ECO:0000256" key="6">
    <source>
        <dbReference type="ARBA" id="ARBA00022989"/>
    </source>
</evidence>
<feature type="transmembrane region" description="Helical" evidence="8">
    <location>
        <begin position="264"/>
        <end position="297"/>
    </location>
</feature>
<proteinExistence type="inferred from homology"/>